<accession>A0A401G498</accession>
<organism evidence="1 2">
    <name type="scientific">Desulfonema ishimotonii</name>
    <dbReference type="NCBI Taxonomy" id="45657"/>
    <lineage>
        <taxon>Bacteria</taxon>
        <taxon>Pseudomonadati</taxon>
        <taxon>Thermodesulfobacteriota</taxon>
        <taxon>Desulfobacteria</taxon>
        <taxon>Desulfobacterales</taxon>
        <taxon>Desulfococcaceae</taxon>
        <taxon>Desulfonema</taxon>
    </lineage>
</organism>
<protein>
    <submittedName>
        <fullName evidence="1">Uncharacterized protein</fullName>
    </submittedName>
</protein>
<comment type="caution">
    <text evidence="1">The sequence shown here is derived from an EMBL/GenBank/DDBJ whole genome shotgun (WGS) entry which is preliminary data.</text>
</comment>
<reference evidence="2" key="1">
    <citation type="submission" date="2017-11" db="EMBL/GenBank/DDBJ databases">
        <authorList>
            <person name="Watanabe M."/>
            <person name="Kojima H."/>
        </authorList>
    </citation>
    <scope>NUCLEOTIDE SEQUENCE [LARGE SCALE GENOMIC DNA]</scope>
    <source>
        <strain evidence="2">Tokyo 01</strain>
    </source>
</reference>
<dbReference type="AlphaFoldDB" id="A0A401G498"/>
<dbReference type="EMBL" id="BEXT01000001">
    <property type="protein sequence ID" value="GBC64050.1"/>
    <property type="molecule type" value="Genomic_DNA"/>
</dbReference>
<gene>
    <name evidence="1" type="ORF">DENIS_5051</name>
</gene>
<name>A0A401G498_9BACT</name>
<sequence length="62" mass="7289">MISTLRDGPGRKDRILQTDLTVPIDIFRCDMREKGNKECEQDKNIRSALSRLHKLYSRSVRK</sequence>
<keyword evidence="2" id="KW-1185">Reference proteome</keyword>
<evidence type="ECO:0000313" key="2">
    <source>
        <dbReference type="Proteomes" id="UP000288096"/>
    </source>
</evidence>
<evidence type="ECO:0000313" key="1">
    <source>
        <dbReference type="EMBL" id="GBC64050.1"/>
    </source>
</evidence>
<proteinExistence type="predicted"/>
<dbReference type="Proteomes" id="UP000288096">
    <property type="component" value="Unassembled WGS sequence"/>
</dbReference>
<reference evidence="2" key="2">
    <citation type="submission" date="2019-01" db="EMBL/GenBank/DDBJ databases">
        <title>Genome sequence of Desulfonema ishimotonii strain Tokyo 01.</title>
        <authorList>
            <person name="Fukui M."/>
        </authorList>
    </citation>
    <scope>NUCLEOTIDE SEQUENCE [LARGE SCALE GENOMIC DNA]</scope>
    <source>
        <strain evidence="2">Tokyo 01</strain>
    </source>
</reference>